<dbReference type="EMBL" id="JAUNZN010000003">
    <property type="protein sequence ID" value="KAK4825353.1"/>
    <property type="molecule type" value="Genomic_DNA"/>
</dbReference>
<dbReference type="Gene3D" id="3.40.1490.10">
    <property type="entry name" value="Bit1"/>
    <property type="match status" value="1"/>
</dbReference>
<gene>
    <name evidence="4" type="ORF">QYF61_026872</name>
</gene>
<evidence type="ECO:0000256" key="1">
    <source>
        <dbReference type="ARBA" id="ARBA00013260"/>
    </source>
</evidence>
<dbReference type="GO" id="GO:0004045">
    <property type="term" value="F:peptidyl-tRNA hydrolase activity"/>
    <property type="evidence" value="ECO:0007669"/>
    <property type="project" value="UniProtKB-EC"/>
</dbReference>
<dbReference type="EC" id="3.1.1.29" evidence="1"/>
<protein>
    <recommendedName>
        <fullName evidence="1">peptidyl-tRNA hydrolase</fullName>
        <ecNumber evidence="1">3.1.1.29</ecNumber>
    </recommendedName>
</protein>
<comment type="caution">
    <text evidence="4">The sequence shown here is derived from an EMBL/GenBank/DDBJ whole genome shotgun (WGS) entry which is preliminary data.</text>
</comment>
<evidence type="ECO:0000313" key="4">
    <source>
        <dbReference type="EMBL" id="KAK4825353.1"/>
    </source>
</evidence>
<dbReference type="Proteomes" id="UP001333110">
    <property type="component" value="Unassembled WGS sequence"/>
</dbReference>
<proteinExistence type="predicted"/>
<dbReference type="PANTHER" id="PTHR46194:SF1">
    <property type="entry name" value="PEPTIDYL-TRNA HYDROLASE PTRHD1-RELATED"/>
    <property type="match status" value="1"/>
</dbReference>
<dbReference type="AlphaFoldDB" id="A0AAN7PFR1"/>
<evidence type="ECO:0000256" key="2">
    <source>
        <dbReference type="ARBA" id="ARBA00022801"/>
    </source>
</evidence>
<name>A0AAN7PFR1_MYCAM</name>
<dbReference type="SUPFAM" id="SSF102462">
    <property type="entry name" value="Peptidyl-tRNA hydrolase II"/>
    <property type="match status" value="2"/>
</dbReference>
<keyword evidence="5" id="KW-1185">Reference proteome</keyword>
<keyword evidence="2" id="KW-0378">Hydrolase</keyword>
<accession>A0AAN7PFR1</accession>
<dbReference type="InterPro" id="IPR023476">
    <property type="entry name" value="Pep_tRNA_hydro_II_dom_sf"/>
</dbReference>
<comment type="catalytic activity">
    <reaction evidence="3">
        <text>an N-acyl-L-alpha-aminoacyl-tRNA + H2O = an N-acyl-L-amino acid + a tRNA + H(+)</text>
        <dbReference type="Rhea" id="RHEA:54448"/>
        <dbReference type="Rhea" id="RHEA-COMP:10123"/>
        <dbReference type="Rhea" id="RHEA-COMP:13883"/>
        <dbReference type="ChEBI" id="CHEBI:15377"/>
        <dbReference type="ChEBI" id="CHEBI:15378"/>
        <dbReference type="ChEBI" id="CHEBI:59874"/>
        <dbReference type="ChEBI" id="CHEBI:78442"/>
        <dbReference type="ChEBI" id="CHEBI:138191"/>
        <dbReference type="EC" id="3.1.1.29"/>
    </reaction>
</comment>
<sequence length="341" mass="36038">MAAPGAAAAAAAAGLVQYVVLRGDLRRPPRPWPLGAVVAQGCHAALAAAHAHRQHPDTRAYLESGGAMRTVVLEVRGARREPRGTPGAPRSVRGGGAAILGRARRRPEGTVRGCRGRWRWLCEGTPVPAVTRLPPGLPSRSRVLLPSVSPGEWTAAWASEAPPAPVPCGCEASGAGGAVTRNEAPLVTAQGRSVRGGSGHRSWGSLCANVGSGRAVCLRHAEPGQAFQGENPAFWKVYSLCWPTTPSSYRQGLQRPAAQSGPAKTKCLLAPPRTPALTADFLSPQAPDEAALTVLAETLKQHGIDHEVWTEQPENVATCLALRPYPKDQVHQHLKKFKLLK</sequence>
<evidence type="ECO:0000313" key="5">
    <source>
        <dbReference type="Proteomes" id="UP001333110"/>
    </source>
</evidence>
<dbReference type="PANTHER" id="PTHR46194">
    <property type="entry name" value="PEPTIDYL-TRNA HYDROLASE PTRHD1-RELATED"/>
    <property type="match status" value="1"/>
</dbReference>
<organism evidence="4 5">
    <name type="scientific">Mycteria americana</name>
    <name type="common">Wood stork</name>
    <dbReference type="NCBI Taxonomy" id="33587"/>
    <lineage>
        <taxon>Eukaryota</taxon>
        <taxon>Metazoa</taxon>
        <taxon>Chordata</taxon>
        <taxon>Craniata</taxon>
        <taxon>Vertebrata</taxon>
        <taxon>Euteleostomi</taxon>
        <taxon>Archelosauria</taxon>
        <taxon>Archosauria</taxon>
        <taxon>Dinosauria</taxon>
        <taxon>Saurischia</taxon>
        <taxon>Theropoda</taxon>
        <taxon>Coelurosauria</taxon>
        <taxon>Aves</taxon>
        <taxon>Neognathae</taxon>
        <taxon>Neoaves</taxon>
        <taxon>Aequornithes</taxon>
        <taxon>Ciconiiformes</taxon>
        <taxon>Ciconiidae</taxon>
        <taxon>Mycteria</taxon>
    </lineage>
</organism>
<dbReference type="InterPro" id="IPR042237">
    <property type="entry name" value="PTRHD1"/>
</dbReference>
<dbReference type="InterPro" id="IPR002833">
    <property type="entry name" value="PTH2"/>
</dbReference>
<dbReference type="Pfam" id="PF01981">
    <property type="entry name" value="PTH2"/>
    <property type="match status" value="2"/>
</dbReference>
<evidence type="ECO:0000256" key="3">
    <source>
        <dbReference type="ARBA" id="ARBA00048707"/>
    </source>
</evidence>
<reference evidence="4 5" key="1">
    <citation type="journal article" date="2023" name="J. Hered.">
        <title>Chromosome-level genome of the wood stork (Mycteria americana) provides insight into avian chromosome evolution.</title>
        <authorList>
            <person name="Flamio R. Jr."/>
            <person name="Ramstad K.M."/>
        </authorList>
    </citation>
    <scope>NUCLEOTIDE SEQUENCE [LARGE SCALE GENOMIC DNA]</scope>
    <source>
        <strain evidence="4">JAX WOST 10</strain>
    </source>
</reference>